<evidence type="ECO:0000313" key="5">
    <source>
        <dbReference type="EMBL" id="RKX71539.1"/>
    </source>
</evidence>
<comment type="similarity">
    <text evidence="2">Belongs to the methyl-accepting chemotaxis (MCP) protein family.</text>
</comment>
<feature type="non-terminal residue" evidence="5">
    <location>
        <position position="1"/>
    </location>
</feature>
<dbReference type="Pfam" id="PF00015">
    <property type="entry name" value="MCPsignal"/>
    <property type="match status" value="1"/>
</dbReference>
<gene>
    <name evidence="5" type="ORF">DRP43_02375</name>
</gene>
<dbReference type="GO" id="GO:0004888">
    <property type="term" value="F:transmembrane signaling receptor activity"/>
    <property type="evidence" value="ECO:0007669"/>
    <property type="project" value="InterPro"/>
</dbReference>
<dbReference type="EMBL" id="QNBD01000086">
    <property type="protein sequence ID" value="RKX71539.1"/>
    <property type="molecule type" value="Genomic_DNA"/>
</dbReference>
<dbReference type="AlphaFoldDB" id="A0A660SL82"/>
<dbReference type="PANTHER" id="PTHR32089:SF112">
    <property type="entry name" value="LYSOZYME-LIKE PROTEIN-RELATED"/>
    <property type="match status" value="1"/>
</dbReference>
<dbReference type="PRINTS" id="PR00260">
    <property type="entry name" value="CHEMTRNSDUCR"/>
</dbReference>
<keyword evidence="1 3" id="KW-0807">Transducer</keyword>
<reference evidence="5 6" key="1">
    <citation type="submission" date="2018-06" db="EMBL/GenBank/DDBJ databases">
        <title>Extensive metabolic versatility and redundancy in microbially diverse, dynamic hydrothermal sediments.</title>
        <authorList>
            <person name="Dombrowski N."/>
            <person name="Teske A."/>
            <person name="Baker B.J."/>
        </authorList>
    </citation>
    <scope>NUCLEOTIDE SEQUENCE [LARGE SCALE GENOMIC DNA]</scope>
    <source>
        <strain evidence="5">B10_G13</strain>
    </source>
</reference>
<evidence type="ECO:0000256" key="1">
    <source>
        <dbReference type="ARBA" id="ARBA00023224"/>
    </source>
</evidence>
<sequence>KLLYPLLNSSEKLNVSINKLFSISEEMNTVTSEITSIANNITGKSATQIEIVEKSVDSSNKVKDIGILLKNNSEKIVEINKQNEKLINESVGGIYKLIEISKVIDNFIHNTGNTIEKLISSINNITNFINIIMDISHKTNLLSINASIEAAHAGEYGKGFKVLADEIALLSEQTHKMIENISVTTDEILERTNDLYNTMGEGKDNIQAVRNSVKTAQNAVSSITDVMTENFKNGNEIKKMVINTVSYIDSINTLIYDISNITTENNSNINNIIMSFENEFTTIQMLSYDIEALKLLMNKINIVLSKFDIDNLSI</sequence>
<organism evidence="5 6">
    <name type="scientific">candidate division TA06 bacterium</name>
    <dbReference type="NCBI Taxonomy" id="2250710"/>
    <lineage>
        <taxon>Bacteria</taxon>
        <taxon>Bacteria division TA06</taxon>
    </lineage>
</organism>
<dbReference type="Proteomes" id="UP000271125">
    <property type="component" value="Unassembled WGS sequence"/>
</dbReference>
<dbReference type="SUPFAM" id="SSF58104">
    <property type="entry name" value="Methyl-accepting chemotaxis protein (MCP) signaling domain"/>
    <property type="match status" value="1"/>
</dbReference>
<dbReference type="PANTHER" id="PTHR32089">
    <property type="entry name" value="METHYL-ACCEPTING CHEMOTAXIS PROTEIN MCPB"/>
    <property type="match status" value="1"/>
</dbReference>
<protein>
    <recommendedName>
        <fullName evidence="4">Methyl-accepting transducer domain-containing protein</fullName>
    </recommendedName>
</protein>
<comment type="caution">
    <text evidence="5">The sequence shown here is derived from an EMBL/GenBank/DDBJ whole genome shotgun (WGS) entry which is preliminary data.</text>
</comment>
<dbReference type="InterPro" id="IPR004090">
    <property type="entry name" value="Chemotax_Me-accpt_rcpt"/>
</dbReference>
<proteinExistence type="inferred from homology"/>
<accession>A0A660SL82</accession>
<dbReference type="InterPro" id="IPR004089">
    <property type="entry name" value="MCPsignal_dom"/>
</dbReference>
<evidence type="ECO:0000313" key="6">
    <source>
        <dbReference type="Proteomes" id="UP000271125"/>
    </source>
</evidence>
<dbReference type="Gene3D" id="1.10.287.950">
    <property type="entry name" value="Methyl-accepting chemotaxis protein"/>
    <property type="match status" value="1"/>
</dbReference>
<feature type="domain" description="Methyl-accepting transducer" evidence="4">
    <location>
        <begin position="23"/>
        <end position="259"/>
    </location>
</feature>
<name>A0A660SL82_UNCT6</name>
<dbReference type="GO" id="GO:0016020">
    <property type="term" value="C:membrane"/>
    <property type="evidence" value="ECO:0007669"/>
    <property type="project" value="InterPro"/>
</dbReference>
<dbReference type="GO" id="GO:0007165">
    <property type="term" value="P:signal transduction"/>
    <property type="evidence" value="ECO:0007669"/>
    <property type="project" value="UniProtKB-KW"/>
</dbReference>
<evidence type="ECO:0000256" key="2">
    <source>
        <dbReference type="ARBA" id="ARBA00029447"/>
    </source>
</evidence>
<dbReference type="GO" id="GO:0006935">
    <property type="term" value="P:chemotaxis"/>
    <property type="evidence" value="ECO:0007669"/>
    <property type="project" value="InterPro"/>
</dbReference>
<evidence type="ECO:0000256" key="3">
    <source>
        <dbReference type="PROSITE-ProRule" id="PRU00284"/>
    </source>
</evidence>
<dbReference type="PROSITE" id="PS50111">
    <property type="entry name" value="CHEMOTAXIS_TRANSDUC_2"/>
    <property type="match status" value="1"/>
</dbReference>
<dbReference type="SMART" id="SM00283">
    <property type="entry name" value="MA"/>
    <property type="match status" value="1"/>
</dbReference>
<evidence type="ECO:0000259" key="4">
    <source>
        <dbReference type="PROSITE" id="PS50111"/>
    </source>
</evidence>